<feature type="non-terminal residue" evidence="1">
    <location>
        <position position="1"/>
    </location>
</feature>
<feature type="non-terminal residue" evidence="1">
    <location>
        <position position="68"/>
    </location>
</feature>
<evidence type="ECO:0000313" key="2">
    <source>
        <dbReference type="Proteomes" id="UP000326924"/>
    </source>
</evidence>
<dbReference type="AlphaFoldDB" id="A0A5J5FAV8"/>
<proteinExistence type="predicted"/>
<accession>A0A5J5FAV8</accession>
<dbReference type="OrthoDB" id="2445244at2759"/>
<dbReference type="EMBL" id="VXIS01000006">
    <property type="protein sequence ID" value="KAA8914386.1"/>
    <property type="molecule type" value="Genomic_DNA"/>
</dbReference>
<dbReference type="InParanoid" id="A0A5J5FAV8"/>
<protein>
    <submittedName>
        <fullName evidence="1">Uncharacterized protein</fullName>
    </submittedName>
</protein>
<sequence length="68" mass="7320">HFLRIRPAALQQLTALIENHPIFHGGGVFEQAPVQKQLAVALRRFEGEYSSSGSAISTAQIFGIGEGT</sequence>
<comment type="caution">
    <text evidence="1">The sequence shown here is derived from an EMBL/GenBank/DDBJ whole genome shotgun (WGS) entry which is preliminary data.</text>
</comment>
<keyword evidence="2" id="KW-1185">Reference proteome</keyword>
<organism evidence="1 2">
    <name type="scientific">Sphaerosporella brunnea</name>
    <dbReference type="NCBI Taxonomy" id="1250544"/>
    <lineage>
        <taxon>Eukaryota</taxon>
        <taxon>Fungi</taxon>
        <taxon>Dikarya</taxon>
        <taxon>Ascomycota</taxon>
        <taxon>Pezizomycotina</taxon>
        <taxon>Pezizomycetes</taxon>
        <taxon>Pezizales</taxon>
        <taxon>Pyronemataceae</taxon>
        <taxon>Sphaerosporella</taxon>
    </lineage>
</organism>
<reference evidence="1 2" key="1">
    <citation type="submission" date="2019-09" db="EMBL/GenBank/DDBJ databases">
        <title>Draft genome of the ectomycorrhizal ascomycete Sphaerosporella brunnea.</title>
        <authorList>
            <consortium name="DOE Joint Genome Institute"/>
            <person name="Benucci G.M."/>
            <person name="Marozzi G."/>
            <person name="Antonielli L."/>
            <person name="Sanchez S."/>
            <person name="Marco P."/>
            <person name="Wang X."/>
            <person name="Falini L.B."/>
            <person name="Barry K."/>
            <person name="Haridas S."/>
            <person name="Lipzen A."/>
            <person name="Labutti K."/>
            <person name="Grigoriev I.V."/>
            <person name="Murat C."/>
            <person name="Martin F."/>
            <person name="Albertini E."/>
            <person name="Donnini D."/>
            <person name="Bonito G."/>
        </authorList>
    </citation>
    <scope>NUCLEOTIDE SEQUENCE [LARGE SCALE GENOMIC DNA]</scope>
    <source>
        <strain evidence="1 2">Sb_GMNB300</strain>
    </source>
</reference>
<dbReference type="Proteomes" id="UP000326924">
    <property type="component" value="Unassembled WGS sequence"/>
</dbReference>
<evidence type="ECO:0000313" key="1">
    <source>
        <dbReference type="EMBL" id="KAA8914386.1"/>
    </source>
</evidence>
<gene>
    <name evidence="1" type="ORF">FN846DRAFT_758960</name>
</gene>
<name>A0A5J5FAV8_9PEZI</name>